<dbReference type="STRING" id="1963862.B4O97_05745"/>
<dbReference type="Proteomes" id="UP000192343">
    <property type="component" value="Unassembled WGS sequence"/>
</dbReference>
<reference evidence="2 3" key="1">
    <citation type="submission" date="2017-03" db="EMBL/GenBank/DDBJ databases">
        <title>Draft Genome sequence of Marispirochaeta sp. strain JC444.</title>
        <authorList>
            <person name="Shivani Y."/>
            <person name="Subhash Y."/>
            <person name="Sasikala C."/>
            <person name="Ramana C."/>
        </authorList>
    </citation>
    <scope>NUCLEOTIDE SEQUENCE [LARGE SCALE GENOMIC DNA]</scope>
    <source>
        <strain evidence="2 3">JC444</strain>
    </source>
</reference>
<evidence type="ECO:0000256" key="1">
    <source>
        <dbReference type="SAM" id="SignalP"/>
    </source>
</evidence>
<dbReference type="Pfam" id="PF02643">
    <property type="entry name" value="DUF192"/>
    <property type="match status" value="1"/>
</dbReference>
<proteinExistence type="predicted"/>
<feature type="signal peptide" evidence="1">
    <location>
        <begin position="1"/>
        <end position="15"/>
    </location>
</feature>
<dbReference type="OrthoDB" id="5526466at2"/>
<dbReference type="RefSeq" id="WP_083049097.1">
    <property type="nucleotide sequence ID" value="NZ_CAXXQO010000004.1"/>
</dbReference>
<dbReference type="EMBL" id="MWQY01000005">
    <property type="protein sequence ID" value="ORC36568.1"/>
    <property type="molecule type" value="Genomic_DNA"/>
</dbReference>
<dbReference type="PANTHER" id="PTHR37953">
    <property type="entry name" value="UPF0127 PROTEIN MJ1496"/>
    <property type="match status" value="1"/>
</dbReference>
<accession>A0A1Y1S1S1</accession>
<feature type="chain" id="PRO_5012169093" description="DUF192 domain-containing protein" evidence="1">
    <location>
        <begin position="16"/>
        <end position="135"/>
    </location>
</feature>
<comment type="caution">
    <text evidence="2">The sequence shown here is derived from an EMBL/GenBank/DDBJ whole genome shotgun (WGS) entry which is preliminary data.</text>
</comment>
<keyword evidence="1" id="KW-0732">Signal</keyword>
<evidence type="ECO:0008006" key="4">
    <source>
        <dbReference type="Google" id="ProtNLM"/>
    </source>
</evidence>
<organism evidence="2 3">
    <name type="scientific">Marispirochaeta aestuarii</name>
    <dbReference type="NCBI Taxonomy" id="1963862"/>
    <lineage>
        <taxon>Bacteria</taxon>
        <taxon>Pseudomonadati</taxon>
        <taxon>Spirochaetota</taxon>
        <taxon>Spirochaetia</taxon>
        <taxon>Spirochaetales</taxon>
        <taxon>Spirochaetaceae</taxon>
        <taxon>Marispirochaeta</taxon>
    </lineage>
</organism>
<dbReference type="InterPro" id="IPR038695">
    <property type="entry name" value="Saro_0823-like_sf"/>
</dbReference>
<protein>
    <recommendedName>
        <fullName evidence="4">DUF192 domain-containing protein</fullName>
    </recommendedName>
</protein>
<dbReference type="InterPro" id="IPR003795">
    <property type="entry name" value="DUF192"/>
</dbReference>
<keyword evidence="3" id="KW-1185">Reference proteome</keyword>
<name>A0A1Y1S1S1_9SPIO</name>
<gene>
    <name evidence="2" type="ORF">B4O97_05745</name>
</gene>
<dbReference type="PANTHER" id="PTHR37953:SF1">
    <property type="entry name" value="UPF0127 PROTEIN MJ1496"/>
    <property type="match status" value="1"/>
</dbReference>
<sequence>MIIFLLFAAMGSSCAAGEETLEIRIKGKTFYVEVADSREERSRGLMFRETLPDDRGMLFVFPHDQTLSFWMKNTEIPLSLAYISKDGTIKEIHNLVPHNEQPVQSSHSVRYALELKRGAFSEAGIVVGDRIEGLP</sequence>
<dbReference type="Gene3D" id="2.60.120.1140">
    <property type="entry name" value="Protein of unknown function DUF192"/>
    <property type="match status" value="1"/>
</dbReference>
<dbReference type="AlphaFoldDB" id="A0A1Y1S1S1"/>
<evidence type="ECO:0000313" key="2">
    <source>
        <dbReference type="EMBL" id="ORC36568.1"/>
    </source>
</evidence>
<evidence type="ECO:0000313" key="3">
    <source>
        <dbReference type="Proteomes" id="UP000192343"/>
    </source>
</evidence>